<feature type="transmembrane region" description="Helical" evidence="7">
    <location>
        <begin position="191"/>
        <end position="211"/>
    </location>
</feature>
<keyword evidence="5" id="KW-0548">Nucleotidyltransferase</keyword>
<feature type="transmembrane region" description="Helical" evidence="7">
    <location>
        <begin position="237"/>
        <end position="255"/>
    </location>
</feature>
<dbReference type="EMBL" id="DAKRPA010000156">
    <property type="protein sequence ID" value="DAZ96780.1"/>
    <property type="molecule type" value="Genomic_DNA"/>
</dbReference>
<comment type="similarity">
    <text evidence="2">Belongs to the UDPGP type 1 family.</text>
</comment>
<protein>
    <recommendedName>
        <fullName evidence="3">UDP-N-acetylglucosamine diphosphorylase</fullName>
        <ecNumber evidence="3">2.7.7.23</ecNumber>
    </recommendedName>
</protein>
<evidence type="ECO:0000256" key="4">
    <source>
        <dbReference type="ARBA" id="ARBA00022679"/>
    </source>
</evidence>
<dbReference type="Proteomes" id="UP001146120">
    <property type="component" value="Unassembled WGS sequence"/>
</dbReference>
<dbReference type="GO" id="GO:0006048">
    <property type="term" value="P:UDP-N-acetylglucosamine biosynthetic process"/>
    <property type="evidence" value="ECO:0007669"/>
    <property type="project" value="TreeGrafter"/>
</dbReference>
<accession>A0AAV2YRP7</accession>
<name>A0AAV2YRP7_9STRA</name>
<evidence type="ECO:0000256" key="3">
    <source>
        <dbReference type="ARBA" id="ARBA00012457"/>
    </source>
</evidence>
<dbReference type="PANTHER" id="PTHR11952">
    <property type="entry name" value="UDP- GLUCOSE PYROPHOSPHORYLASE"/>
    <property type="match status" value="1"/>
</dbReference>
<feature type="transmembrane region" description="Helical" evidence="7">
    <location>
        <begin position="145"/>
        <end position="170"/>
    </location>
</feature>
<dbReference type="InterPro" id="IPR002618">
    <property type="entry name" value="UDPGP_fam"/>
</dbReference>
<dbReference type="GO" id="GO:0003977">
    <property type="term" value="F:UDP-N-acetylglucosamine diphosphorylase activity"/>
    <property type="evidence" value="ECO:0007669"/>
    <property type="project" value="UniProtKB-EC"/>
</dbReference>
<dbReference type="Gene3D" id="3.90.550.10">
    <property type="entry name" value="Spore Coat Polysaccharide Biosynthesis Protein SpsA, Chain A"/>
    <property type="match status" value="2"/>
</dbReference>
<feature type="transmembrane region" description="Helical" evidence="7">
    <location>
        <begin position="338"/>
        <end position="357"/>
    </location>
</feature>
<keyword evidence="7" id="KW-0472">Membrane</keyword>
<dbReference type="SUPFAM" id="SSF53448">
    <property type="entry name" value="Nucleotide-diphospho-sugar transferases"/>
    <property type="match status" value="2"/>
</dbReference>
<dbReference type="CDD" id="cd04193">
    <property type="entry name" value="UDPGlcNAc_PPase"/>
    <property type="match status" value="2"/>
</dbReference>
<proteinExistence type="inferred from homology"/>
<evidence type="ECO:0000256" key="1">
    <source>
        <dbReference type="ARBA" id="ARBA00005208"/>
    </source>
</evidence>
<comment type="catalytic activity">
    <reaction evidence="6">
        <text>N-acetyl-alpha-D-glucosamine 1-phosphate + UTP + H(+) = UDP-N-acetyl-alpha-D-glucosamine + diphosphate</text>
        <dbReference type="Rhea" id="RHEA:13509"/>
        <dbReference type="ChEBI" id="CHEBI:15378"/>
        <dbReference type="ChEBI" id="CHEBI:33019"/>
        <dbReference type="ChEBI" id="CHEBI:46398"/>
        <dbReference type="ChEBI" id="CHEBI:57705"/>
        <dbReference type="ChEBI" id="CHEBI:57776"/>
        <dbReference type="EC" id="2.7.7.23"/>
    </reaction>
</comment>
<evidence type="ECO:0000256" key="2">
    <source>
        <dbReference type="ARBA" id="ARBA00010401"/>
    </source>
</evidence>
<sequence length="1379" mass="151453">MAKRWGHHEQPHLASRRGSVHNAQLLPVLAPDAPGSPKRRESEADQFIKTNTQCLWLLLLSTAAECLTTCYIPDWFWGDTKLNLSATALNFIGPFIDGMSYGFEDLPKTTTIPIPGLQFRSAFLGVFTSYSFMVDHAGDLSAEMLLLGSLYILVSIFGACASFHLGRAVVRYCFENPAIASMINGATFRMYPSFLFYVVAFILLTIMRANFGPSGFVRDPKDPQFIGNLRVQDGEELFLGIVMSCSAILMSDYICERLKARPDAIGINSFMDWGCLLCNFMSCFLTAVAYGASQWSPNAIQNNLLILKFVSSFCGSISCFSDTISHIMLLWHSGNRTGALWNFSLHVIVALMFVPYLNKTQTTYPFKYDPTNSVKVRSPLGLPLAGTTATMATSATSASIPAELLAALKEHGQEHLLKFHDAGKLTPRETQALVDELKQLDFAWLKSIFDASTSDDSTYNQQLAIEPLEQFDQLEESAPADQQRWLSSGLKAISQNEVCALVLSGGQGTRLGFPFAKGMYNIGLHSEKSLFQIFAERVRKLEALAAAAFPPAAGHVVRMPFLVMTSPMNHDETLTFFRNNAFFGLDEQQLFFFRQGTLPCFSMDGKLMMENKCKLASASDGNGSIYKALETTGALARLQQGGVKYLHVFSVDNVLCKVADPVFIGYCIDRNADCANKVVWKSSAHERVGVVAKKNGKFCVVEYSELDNAKAELIDKASGKLAFGAGNICNHFFTIDFLANVVLPNLSLEYHVAKKKIPMADDNGETFTPSQNSGVKLESFIFDTFPLSSRMAVLAVARETEFAPVKNPPGSPSDSPDSARKMLQNEANSWLAKAARATLSADEADAFISQYLSEDVTVEISPLASYNGEGLESHIEAIRQHEEPRKVLVLESAAFKANKSSVPASIRSKFEAAGQSHIFRFVDNSTVSAVEALDLVEDVRPLNPASLAGLFTRSTTADAKFQEAPDEIEPLANDVVDVLDRTDAATRERWLSKGLDTIAQGLAAALVLGGGQGTRLGFDGPKGMYDVGLPSGKSLFEIFALRARKVEELAQKQLKTSERPRVPFFVMTSEMNHSTTVQFFKQHHYFGLLPAQVRFFCQGTLPCFTLDGKFILDSPAKLSRASDGNGGIYPSMKASGILQHMETSNIQYLHVFSVDNVLCKVADPVFIGYCVENDADCANKVVWKDRPHESVGVFAKKNGKFCVVEYSELDKESSELINPATGSLAFGAGNICNHFYRLDFLKFCCDLEDFGEYHVAKKKIPYVDESGQQVTPTTNTGIKLETFIFDVFQHAKNMKVLAVARQDEFAPVKNAPGTAVDSPDTARHLFSEQCKRWLLEAGATFDDGSNGLCEITPSVSYNGEGLEAVAQAKSPIKLPVLID</sequence>
<evidence type="ECO:0000256" key="6">
    <source>
        <dbReference type="ARBA" id="ARBA00048493"/>
    </source>
</evidence>
<comment type="pathway">
    <text evidence="1">Nucleotide-sugar biosynthesis; UDP-N-acetyl-alpha-D-glucosamine biosynthesis; UDP-N-acetyl-alpha-D-glucosamine from N-acetyl-alpha-D-glucosamine 1-phosphate: step 1/1.</text>
</comment>
<reference evidence="8" key="2">
    <citation type="journal article" date="2023" name="Microbiol Resour">
        <title>Decontamination and Annotation of the Draft Genome Sequence of the Oomycete Lagenidium giganteum ARSEF 373.</title>
        <authorList>
            <person name="Morgan W.R."/>
            <person name="Tartar A."/>
        </authorList>
    </citation>
    <scope>NUCLEOTIDE SEQUENCE</scope>
    <source>
        <strain evidence="8">ARSEF 373</strain>
    </source>
</reference>
<keyword evidence="7" id="KW-0812">Transmembrane</keyword>
<reference evidence="8" key="1">
    <citation type="submission" date="2022-11" db="EMBL/GenBank/DDBJ databases">
        <authorList>
            <person name="Morgan W.R."/>
            <person name="Tartar A."/>
        </authorList>
    </citation>
    <scope>NUCLEOTIDE SEQUENCE</scope>
    <source>
        <strain evidence="8">ARSEF 373</strain>
    </source>
</reference>
<keyword evidence="9" id="KW-1185">Reference proteome</keyword>
<keyword evidence="7" id="KW-1133">Transmembrane helix</keyword>
<evidence type="ECO:0000313" key="9">
    <source>
        <dbReference type="Proteomes" id="UP001146120"/>
    </source>
</evidence>
<dbReference type="FunFam" id="3.90.550.10:FF:000075">
    <property type="entry name" value="Probable UDP-N-acetylglucosamine pyrophosphorylase"/>
    <property type="match status" value="1"/>
</dbReference>
<dbReference type="InterPro" id="IPR029044">
    <property type="entry name" value="Nucleotide-diphossugar_trans"/>
</dbReference>
<organism evidence="8 9">
    <name type="scientific">Lagenidium giganteum</name>
    <dbReference type="NCBI Taxonomy" id="4803"/>
    <lineage>
        <taxon>Eukaryota</taxon>
        <taxon>Sar</taxon>
        <taxon>Stramenopiles</taxon>
        <taxon>Oomycota</taxon>
        <taxon>Peronosporomycetes</taxon>
        <taxon>Pythiales</taxon>
        <taxon>Pythiaceae</taxon>
    </lineage>
</organism>
<keyword evidence="4" id="KW-0808">Transferase</keyword>
<feature type="transmembrane region" description="Helical" evidence="7">
    <location>
        <begin position="276"/>
        <end position="293"/>
    </location>
</feature>
<feature type="transmembrane region" description="Helical" evidence="7">
    <location>
        <begin position="305"/>
        <end position="331"/>
    </location>
</feature>
<gene>
    <name evidence="8" type="ORF">N0F65_005778</name>
</gene>
<evidence type="ECO:0000256" key="7">
    <source>
        <dbReference type="SAM" id="Phobius"/>
    </source>
</evidence>
<dbReference type="Pfam" id="PF01704">
    <property type="entry name" value="UDPGP"/>
    <property type="match status" value="2"/>
</dbReference>
<dbReference type="PANTHER" id="PTHR11952:SF2">
    <property type="entry name" value="LD24639P"/>
    <property type="match status" value="1"/>
</dbReference>
<dbReference type="EC" id="2.7.7.23" evidence="3"/>
<evidence type="ECO:0000313" key="8">
    <source>
        <dbReference type="EMBL" id="DAZ96780.1"/>
    </source>
</evidence>
<dbReference type="InterPro" id="IPR039741">
    <property type="entry name" value="UDP-sugar_pyrophosphorylase"/>
</dbReference>
<evidence type="ECO:0000256" key="5">
    <source>
        <dbReference type="ARBA" id="ARBA00022695"/>
    </source>
</evidence>
<comment type="caution">
    <text evidence="8">The sequence shown here is derived from an EMBL/GenBank/DDBJ whole genome shotgun (WGS) entry which is preliminary data.</text>
</comment>